<evidence type="ECO:0000313" key="3">
    <source>
        <dbReference type="RefSeq" id="XP_026065936.1"/>
    </source>
</evidence>
<dbReference type="Gene3D" id="3.90.1750.10">
    <property type="entry name" value="Hect, E3 ligase catalytic domains"/>
    <property type="match status" value="1"/>
</dbReference>
<protein>
    <submittedName>
        <fullName evidence="3">Uncharacterized protein LOC113048368 isoform X1</fullName>
    </submittedName>
</protein>
<sequence length="556" mass="61058">MASGNDRGAGLSPQAEVAARAFVQLLARELSSAPNAPRESTTVRAGGSAAPLPVSDARVRQAMRRQFPSMFNTDQPRGKRRFSTSAPCIVKRTDFHIYVLSEPSQFTPKGSEVLELAHAGLGKRMLSIPDHLKHDEESESGTCLDEDCSVLEQPVPSTIGTDESLSVCPICLASYPADFLPFHASTCGDRMNCAGPSVAASPPRGEELPGPSVPQLSAASTWATEVELQKACELYKEDLLNCYSESPRLSLSLNMFDEEEEQDSAFISFYKQNNVDWAAPFKCKLRGDAAVGDGVNRHVLSMAMQKLKTGFRINLGSAAPTTLFEGEKEHRVPSAAAVLRESNLFEMAGRMIGHSFLHGGSSFSGLSLPVVTLLTGESIDTAASALTLEDCPDIDHRETIGLLKNAELTAEENTKVTELCLSWDLPFPTSTNRVWLFQELLSHAVLHRVKQPIKQIRKGLKQTGIWPLLSDRPDVHPLIFPRESSEELNPQTLIQSISWPQPNVDSDEDEDDTVPLEKISLVTGFLRKFIEEASPDVLRDLMKFWATRSHSQLVTY</sequence>
<dbReference type="RefSeq" id="XP_026065936.1">
    <property type="nucleotide sequence ID" value="XM_026210151.1"/>
</dbReference>
<keyword evidence="2" id="KW-1185">Reference proteome</keyword>
<dbReference type="KEGG" id="caua:113048368"/>
<accession>A0A6P6K164</accession>
<dbReference type="InterPro" id="IPR035983">
    <property type="entry name" value="Hect_E3_ubiquitin_ligase"/>
</dbReference>
<feature type="compositionally biased region" description="Polar residues" evidence="1">
    <location>
        <begin position="32"/>
        <end position="43"/>
    </location>
</feature>
<dbReference type="GeneID" id="113048368"/>
<reference evidence="3" key="1">
    <citation type="submission" date="2025-08" db="UniProtKB">
        <authorList>
            <consortium name="RefSeq"/>
        </authorList>
    </citation>
    <scope>IDENTIFICATION</scope>
    <source>
        <strain evidence="3">Wakin</strain>
        <tissue evidence="3">Muscle</tissue>
    </source>
</reference>
<evidence type="ECO:0000313" key="2">
    <source>
        <dbReference type="Proteomes" id="UP000515129"/>
    </source>
</evidence>
<organism evidence="2 3">
    <name type="scientific">Carassius auratus</name>
    <name type="common">Goldfish</name>
    <dbReference type="NCBI Taxonomy" id="7957"/>
    <lineage>
        <taxon>Eukaryota</taxon>
        <taxon>Metazoa</taxon>
        <taxon>Chordata</taxon>
        <taxon>Craniata</taxon>
        <taxon>Vertebrata</taxon>
        <taxon>Euteleostomi</taxon>
        <taxon>Actinopterygii</taxon>
        <taxon>Neopterygii</taxon>
        <taxon>Teleostei</taxon>
        <taxon>Ostariophysi</taxon>
        <taxon>Cypriniformes</taxon>
        <taxon>Cyprinidae</taxon>
        <taxon>Cyprininae</taxon>
        <taxon>Carassius</taxon>
    </lineage>
</organism>
<proteinExistence type="predicted"/>
<dbReference type="GO" id="GO:0004842">
    <property type="term" value="F:ubiquitin-protein transferase activity"/>
    <property type="evidence" value="ECO:0007669"/>
    <property type="project" value="InterPro"/>
</dbReference>
<dbReference type="AlphaFoldDB" id="A0A6P6K164"/>
<dbReference type="OrthoDB" id="8910180at2759"/>
<name>A0A6P6K164_CARAU</name>
<evidence type="ECO:0000256" key="1">
    <source>
        <dbReference type="SAM" id="MobiDB-lite"/>
    </source>
</evidence>
<gene>
    <name evidence="3" type="primary">LOC113048368</name>
</gene>
<feature type="region of interest" description="Disordered" evidence="1">
    <location>
        <begin position="31"/>
        <end position="55"/>
    </location>
</feature>
<dbReference type="SUPFAM" id="SSF56204">
    <property type="entry name" value="Hect, E3 ligase catalytic domain"/>
    <property type="match status" value="1"/>
</dbReference>
<dbReference type="Proteomes" id="UP000515129">
    <property type="component" value="Chromosome 29"/>
</dbReference>